<reference evidence="1 2" key="1">
    <citation type="submission" date="2019-12" db="EMBL/GenBank/DDBJ databases">
        <authorList>
            <person name="Alioto T."/>
            <person name="Alioto T."/>
            <person name="Gomez Garrido J."/>
        </authorList>
    </citation>
    <scope>NUCLEOTIDE SEQUENCE [LARGE SCALE GENOMIC DNA]</scope>
</reference>
<evidence type="ECO:0000313" key="1">
    <source>
        <dbReference type="EMBL" id="CAA3033483.1"/>
    </source>
</evidence>
<keyword evidence="2" id="KW-1185">Reference proteome</keyword>
<dbReference type="Proteomes" id="UP000594638">
    <property type="component" value="Unassembled WGS sequence"/>
</dbReference>
<dbReference type="Gramene" id="OE9A032199T1">
    <property type="protein sequence ID" value="OE9A032199C1"/>
    <property type="gene ID" value="OE9A032199"/>
</dbReference>
<gene>
    <name evidence="1" type="ORF">OLEA9_A032199</name>
</gene>
<evidence type="ECO:0000313" key="2">
    <source>
        <dbReference type="Proteomes" id="UP000594638"/>
    </source>
</evidence>
<protein>
    <submittedName>
        <fullName evidence="1">Uncharacterized protein</fullName>
    </submittedName>
</protein>
<dbReference type="AlphaFoldDB" id="A0A8S0VKN3"/>
<comment type="caution">
    <text evidence="1">The sequence shown here is derived from an EMBL/GenBank/DDBJ whole genome shotgun (WGS) entry which is preliminary data.</text>
</comment>
<accession>A0A8S0VKN3</accession>
<dbReference type="EMBL" id="CACTIH010010807">
    <property type="protein sequence ID" value="CAA3033483.1"/>
    <property type="molecule type" value="Genomic_DNA"/>
</dbReference>
<feature type="non-terminal residue" evidence="1">
    <location>
        <position position="71"/>
    </location>
</feature>
<sequence length="71" mass="7842">MPFNSGSPGFDGVGEDMLFGGATEFEELAGGNEGPGERGMRENEEGKYCLPIWERKGEHQRILINHDALEM</sequence>
<proteinExistence type="predicted"/>
<organism evidence="1 2">
    <name type="scientific">Olea europaea subsp. europaea</name>
    <dbReference type="NCBI Taxonomy" id="158383"/>
    <lineage>
        <taxon>Eukaryota</taxon>
        <taxon>Viridiplantae</taxon>
        <taxon>Streptophyta</taxon>
        <taxon>Embryophyta</taxon>
        <taxon>Tracheophyta</taxon>
        <taxon>Spermatophyta</taxon>
        <taxon>Magnoliopsida</taxon>
        <taxon>eudicotyledons</taxon>
        <taxon>Gunneridae</taxon>
        <taxon>Pentapetalae</taxon>
        <taxon>asterids</taxon>
        <taxon>lamiids</taxon>
        <taxon>Lamiales</taxon>
        <taxon>Oleaceae</taxon>
        <taxon>Oleeae</taxon>
        <taxon>Olea</taxon>
    </lineage>
</organism>
<name>A0A8S0VKN3_OLEEU</name>